<evidence type="ECO:0000313" key="2">
    <source>
        <dbReference type="EMBL" id="PIL32189.1"/>
    </source>
</evidence>
<keyword evidence="3" id="KW-1185">Reference proteome</keyword>
<gene>
    <name evidence="2" type="ORF">GSI_05434</name>
</gene>
<organism evidence="2 3">
    <name type="scientific">Ganoderma sinense ZZ0214-1</name>
    <dbReference type="NCBI Taxonomy" id="1077348"/>
    <lineage>
        <taxon>Eukaryota</taxon>
        <taxon>Fungi</taxon>
        <taxon>Dikarya</taxon>
        <taxon>Basidiomycota</taxon>
        <taxon>Agaricomycotina</taxon>
        <taxon>Agaricomycetes</taxon>
        <taxon>Polyporales</taxon>
        <taxon>Polyporaceae</taxon>
        <taxon>Ganoderma</taxon>
    </lineage>
</organism>
<proteinExistence type="predicted"/>
<comment type="caution">
    <text evidence="2">The sequence shown here is derived from an EMBL/GenBank/DDBJ whole genome shotgun (WGS) entry which is preliminary data.</text>
</comment>
<evidence type="ECO:0000313" key="3">
    <source>
        <dbReference type="Proteomes" id="UP000230002"/>
    </source>
</evidence>
<protein>
    <submittedName>
        <fullName evidence="2">Uncharacterized protein</fullName>
    </submittedName>
</protein>
<dbReference type="Proteomes" id="UP000230002">
    <property type="component" value="Unassembled WGS sequence"/>
</dbReference>
<reference evidence="2 3" key="1">
    <citation type="journal article" date="2015" name="Sci. Rep.">
        <title>Chromosome-level genome map provides insights into diverse defense mechanisms in the medicinal fungus Ganoderma sinense.</title>
        <authorList>
            <person name="Zhu Y."/>
            <person name="Xu J."/>
            <person name="Sun C."/>
            <person name="Zhou S."/>
            <person name="Xu H."/>
            <person name="Nelson D.R."/>
            <person name="Qian J."/>
            <person name="Song J."/>
            <person name="Luo H."/>
            <person name="Xiang L."/>
            <person name="Li Y."/>
            <person name="Xu Z."/>
            <person name="Ji A."/>
            <person name="Wang L."/>
            <person name="Lu S."/>
            <person name="Hayward A."/>
            <person name="Sun W."/>
            <person name="Li X."/>
            <person name="Schwartz D.C."/>
            <person name="Wang Y."/>
            <person name="Chen S."/>
        </authorList>
    </citation>
    <scope>NUCLEOTIDE SEQUENCE [LARGE SCALE GENOMIC DNA]</scope>
    <source>
        <strain evidence="2 3">ZZ0214-1</strain>
    </source>
</reference>
<dbReference type="AlphaFoldDB" id="A0A2G8SEK1"/>
<feature type="compositionally biased region" description="Gly residues" evidence="1">
    <location>
        <begin position="97"/>
        <end position="108"/>
    </location>
</feature>
<sequence length="108" mass="11890">MPFAIISVRLYANTLLAVLNSRDLRGMEFLLSTSSAHVMVEGAQFVDRSLLWNVPKLRPRAPLPELPTAVAVLRSEKTRSSDPWSSASREDTKAKGGYYGGYGQEGFS</sequence>
<accession>A0A2G8SEK1</accession>
<evidence type="ECO:0000256" key="1">
    <source>
        <dbReference type="SAM" id="MobiDB-lite"/>
    </source>
</evidence>
<dbReference type="EMBL" id="AYKW01000011">
    <property type="protein sequence ID" value="PIL32189.1"/>
    <property type="molecule type" value="Genomic_DNA"/>
</dbReference>
<feature type="region of interest" description="Disordered" evidence="1">
    <location>
        <begin position="74"/>
        <end position="108"/>
    </location>
</feature>
<name>A0A2G8SEK1_9APHY</name>